<protein>
    <submittedName>
        <fullName evidence="2">Uncharacterized protein</fullName>
    </submittedName>
</protein>
<dbReference type="EMBL" id="BAABIB010000125">
    <property type="protein sequence ID" value="GAA4662192.1"/>
    <property type="molecule type" value="Genomic_DNA"/>
</dbReference>
<keyword evidence="3" id="KW-1185">Reference proteome</keyword>
<gene>
    <name evidence="2" type="ORF">GCM10023214_63180</name>
</gene>
<evidence type="ECO:0000313" key="2">
    <source>
        <dbReference type="EMBL" id="GAA4662192.1"/>
    </source>
</evidence>
<accession>A0ABP8VFK4</accession>
<evidence type="ECO:0000313" key="3">
    <source>
        <dbReference type="Proteomes" id="UP001500192"/>
    </source>
</evidence>
<organism evidence="2 3">
    <name type="scientific">Amycolatopsis dongchuanensis</name>
    <dbReference type="NCBI Taxonomy" id="1070866"/>
    <lineage>
        <taxon>Bacteria</taxon>
        <taxon>Bacillati</taxon>
        <taxon>Actinomycetota</taxon>
        <taxon>Actinomycetes</taxon>
        <taxon>Pseudonocardiales</taxon>
        <taxon>Pseudonocardiaceae</taxon>
        <taxon>Amycolatopsis</taxon>
    </lineage>
</organism>
<dbReference type="Proteomes" id="UP001500192">
    <property type="component" value="Unassembled WGS sequence"/>
</dbReference>
<feature type="region of interest" description="Disordered" evidence="1">
    <location>
        <begin position="1"/>
        <end position="20"/>
    </location>
</feature>
<name>A0ABP8VFK4_9PSEU</name>
<comment type="caution">
    <text evidence="2">The sequence shown here is derived from an EMBL/GenBank/DDBJ whole genome shotgun (WGS) entry which is preliminary data.</text>
</comment>
<evidence type="ECO:0000256" key="1">
    <source>
        <dbReference type="SAM" id="MobiDB-lite"/>
    </source>
</evidence>
<reference evidence="3" key="1">
    <citation type="journal article" date="2019" name="Int. J. Syst. Evol. Microbiol.">
        <title>The Global Catalogue of Microorganisms (GCM) 10K type strain sequencing project: providing services to taxonomists for standard genome sequencing and annotation.</title>
        <authorList>
            <consortium name="The Broad Institute Genomics Platform"/>
            <consortium name="The Broad Institute Genome Sequencing Center for Infectious Disease"/>
            <person name="Wu L."/>
            <person name="Ma J."/>
        </authorList>
    </citation>
    <scope>NUCLEOTIDE SEQUENCE [LARGE SCALE GENOMIC DNA]</scope>
    <source>
        <strain evidence="3">JCM 18054</strain>
    </source>
</reference>
<proteinExistence type="predicted"/>
<sequence>MSRRTAVFPVSPSDSRWAGTTGARVGADAEIAAWDKLAADGFTVVRKPIYVRGRDMRVRIYVR</sequence>